<evidence type="ECO:0000256" key="1">
    <source>
        <dbReference type="ARBA" id="ARBA00004123"/>
    </source>
</evidence>
<dbReference type="GO" id="GO:0005667">
    <property type="term" value="C:transcription regulator complex"/>
    <property type="evidence" value="ECO:0007669"/>
    <property type="project" value="TreeGrafter"/>
</dbReference>
<accession>T2MGC5</accession>
<evidence type="ECO:0000256" key="7">
    <source>
        <dbReference type="SAM" id="MobiDB-lite"/>
    </source>
</evidence>
<gene>
    <name evidence="10" type="primary">CREB1</name>
</gene>
<evidence type="ECO:0000256" key="3">
    <source>
        <dbReference type="ARBA" id="ARBA00023125"/>
    </source>
</evidence>
<feature type="region of interest" description="Disordered" evidence="7">
    <location>
        <begin position="85"/>
        <end position="117"/>
    </location>
</feature>
<dbReference type="InterPro" id="IPR001630">
    <property type="entry name" value="Leuzip_CREB"/>
</dbReference>
<name>T2MGC5_HYDVU</name>
<evidence type="ECO:0000256" key="6">
    <source>
        <dbReference type="SAM" id="Coils"/>
    </source>
</evidence>
<evidence type="ECO:0000256" key="2">
    <source>
        <dbReference type="ARBA" id="ARBA00023015"/>
    </source>
</evidence>
<dbReference type="PROSITE" id="PS50953">
    <property type="entry name" value="KID"/>
    <property type="match status" value="1"/>
</dbReference>
<dbReference type="PRINTS" id="PR00041">
    <property type="entry name" value="LEUZIPPRCREB"/>
</dbReference>
<keyword evidence="3" id="KW-0238">DNA-binding</keyword>
<protein>
    <submittedName>
        <fullName evidence="10">Cyclic AMP-responsive element-binding protein 1</fullName>
    </submittedName>
</protein>
<evidence type="ECO:0000313" key="10">
    <source>
        <dbReference type="EMBL" id="CDG71328.1"/>
    </source>
</evidence>
<dbReference type="Gene3D" id="1.20.5.170">
    <property type="match status" value="1"/>
</dbReference>
<dbReference type="AlphaFoldDB" id="T2MGC5"/>
<feature type="domain" description="KID" evidence="9">
    <location>
        <begin position="46"/>
        <end position="105"/>
    </location>
</feature>
<evidence type="ECO:0000256" key="4">
    <source>
        <dbReference type="ARBA" id="ARBA00023163"/>
    </source>
</evidence>
<dbReference type="SMART" id="SM00338">
    <property type="entry name" value="BRLZ"/>
    <property type="match status" value="1"/>
</dbReference>
<dbReference type="Pfam" id="PF02173">
    <property type="entry name" value="pKID"/>
    <property type="match status" value="1"/>
</dbReference>
<proteinExistence type="evidence at transcript level"/>
<feature type="domain" description="BZIP" evidence="8">
    <location>
        <begin position="202"/>
        <end position="253"/>
    </location>
</feature>
<reference evidence="10" key="1">
    <citation type="journal article" date="2013" name="Genome Biol. Evol.">
        <title>Punctuated emergences of genetic and phenotypic innovations in eumetazoan, bilaterian, euteleostome, and hominidae ancestors.</title>
        <authorList>
            <person name="Wenger Y."/>
            <person name="Galliot B."/>
        </authorList>
    </citation>
    <scope>NUCLEOTIDE SEQUENCE</scope>
    <source>
        <tissue evidence="10">Whole animals</tissue>
    </source>
</reference>
<dbReference type="GO" id="GO:0000981">
    <property type="term" value="F:DNA-binding transcription factor activity, RNA polymerase II-specific"/>
    <property type="evidence" value="ECO:0007669"/>
    <property type="project" value="TreeGrafter"/>
</dbReference>
<organism evidence="10">
    <name type="scientific">Hydra vulgaris</name>
    <name type="common">Hydra</name>
    <name type="synonym">Hydra attenuata</name>
    <dbReference type="NCBI Taxonomy" id="6087"/>
    <lineage>
        <taxon>Eukaryota</taxon>
        <taxon>Metazoa</taxon>
        <taxon>Cnidaria</taxon>
        <taxon>Hydrozoa</taxon>
        <taxon>Hydroidolina</taxon>
        <taxon>Anthoathecata</taxon>
        <taxon>Aplanulata</taxon>
        <taxon>Hydridae</taxon>
        <taxon>Hydra</taxon>
    </lineage>
</organism>
<keyword evidence="6" id="KW-0175">Coiled coil</keyword>
<feature type="non-terminal residue" evidence="10">
    <location>
        <position position="1"/>
    </location>
</feature>
<dbReference type="EMBL" id="HAAD01005096">
    <property type="protein sequence ID" value="CDG71328.1"/>
    <property type="molecule type" value="mRNA"/>
</dbReference>
<dbReference type="GO" id="GO:0000978">
    <property type="term" value="F:RNA polymerase II cis-regulatory region sequence-specific DNA binding"/>
    <property type="evidence" value="ECO:0007669"/>
    <property type="project" value="TreeGrafter"/>
</dbReference>
<dbReference type="InterPro" id="IPR003102">
    <property type="entry name" value="CREB1-like_pKID"/>
</dbReference>
<dbReference type="PANTHER" id="PTHR45879">
    <property type="entry name" value="CYCLIC AMP RESPONSE ELEMENT-BINDING PROTEIN B"/>
    <property type="match status" value="1"/>
</dbReference>
<comment type="subcellular location">
    <subcellularLocation>
        <location evidence="1">Nucleus</location>
    </subcellularLocation>
</comment>
<feature type="compositionally biased region" description="Low complexity" evidence="7">
    <location>
        <begin position="101"/>
        <end position="117"/>
    </location>
</feature>
<sequence>TTLVCLSTRARIMELARHSFQQPLNVAPSLSNVNKTSVVLQQQSVIQSNQHQLQHQLQNMHDGGIEGKRREILARRPSYRRILDDLAGDGPVKMENYDDTGSSGESSPNGNNEEDINGINQNAIHQEKQYQNIHLNGIVSSVQGGENSMNQLHDSQPGDNQYIITTQGPDNKIQAYTIKGTLPMGLDNTSLASPHQLAEEATRKRELRLYKNREAARECRRKKKEYVKCLENRVAVLENQNKALIEELKSLKDLYCSKGD</sequence>
<dbReference type="Pfam" id="PF00170">
    <property type="entry name" value="bZIP_1"/>
    <property type="match status" value="1"/>
</dbReference>
<keyword evidence="5" id="KW-0539">Nucleus</keyword>
<dbReference type="InterPro" id="IPR046347">
    <property type="entry name" value="bZIP_sf"/>
</dbReference>
<dbReference type="GO" id="GO:0005634">
    <property type="term" value="C:nucleus"/>
    <property type="evidence" value="ECO:0007669"/>
    <property type="project" value="UniProtKB-SubCell"/>
</dbReference>
<dbReference type="OrthoDB" id="5970722at2759"/>
<feature type="coiled-coil region" evidence="6">
    <location>
        <begin position="220"/>
        <end position="254"/>
    </location>
</feature>
<dbReference type="FunFam" id="1.20.5.170:FF:000003">
    <property type="entry name" value="cAMP-responsive element modulator isoform X2"/>
    <property type="match status" value="1"/>
</dbReference>
<dbReference type="PROSITE" id="PS00036">
    <property type="entry name" value="BZIP_BASIC"/>
    <property type="match status" value="1"/>
</dbReference>
<evidence type="ECO:0000259" key="9">
    <source>
        <dbReference type="PROSITE" id="PS50953"/>
    </source>
</evidence>
<dbReference type="PROSITE" id="PS50217">
    <property type="entry name" value="BZIP"/>
    <property type="match status" value="1"/>
</dbReference>
<dbReference type="CDD" id="cd14690">
    <property type="entry name" value="bZIP_CREB1"/>
    <property type="match status" value="1"/>
</dbReference>
<evidence type="ECO:0000256" key="5">
    <source>
        <dbReference type="ARBA" id="ARBA00023242"/>
    </source>
</evidence>
<evidence type="ECO:0000259" key="8">
    <source>
        <dbReference type="PROSITE" id="PS50217"/>
    </source>
</evidence>
<dbReference type="PANTHER" id="PTHR45879:SF3">
    <property type="entry name" value="CYCLIC AMP RESPONSE ELEMENT-BINDING PROTEIN B"/>
    <property type="match status" value="1"/>
</dbReference>
<dbReference type="InterPro" id="IPR004827">
    <property type="entry name" value="bZIP"/>
</dbReference>
<dbReference type="SUPFAM" id="SSF57959">
    <property type="entry name" value="Leucine zipper domain"/>
    <property type="match status" value="1"/>
</dbReference>
<keyword evidence="4" id="KW-0804">Transcription</keyword>
<keyword evidence="2" id="KW-0805">Transcription regulation</keyword>